<keyword evidence="4 6" id="KW-1133">Transmembrane helix</keyword>
<dbReference type="Gene3D" id="3.40.1710.10">
    <property type="entry name" value="abc type-2 transporter like domain"/>
    <property type="match status" value="1"/>
</dbReference>
<dbReference type="GO" id="GO:0140359">
    <property type="term" value="F:ABC-type transporter activity"/>
    <property type="evidence" value="ECO:0007669"/>
    <property type="project" value="InterPro"/>
</dbReference>
<evidence type="ECO:0000256" key="6">
    <source>
        <dbReference type="SAM" id="Phobius"/>
    </source>
</evidence>
<dbReference type="Pfam" id="PF12698">
    <property type="entry name" value="ABC2_membrane_3"/>
    <property type="match status" value="1"/>
</dbReference>
<protein>
    <submittedName>
        <fullName evidence="8">ABC transporter permease</fullName>
    </submittedName>
</protein>
<evidence type="ECO:0000256" key="2">
    <source>
        <dbReference type="ARBA" id="ARBA00022475"/>
    </source>
</evidence>
<feature type="transmembrane region" description="Helical" evidence="6">
    <location>
        <begin position="256"/>
        <end position="276"/>
    </location>
</feature>
<dbReference type="Proteomes" id="UP000515811">
    <property type="component" value="Chromosome"/>
</dbReference>
<dbReference type="InterPro" id="IPR051449">
    <property type="entry name" value="ABC-2_transporter_component"/>
</dbReference>
<evidence type="ECO:0000313" key="9">
    <source>
        <dbReference type="Proteomes" id="UP000515811"/>
    </source>
</evidence>
<keyword evidence="2" id="KW-1003">Cell membrane</keyword>
<dbReference type="GO" id="GO:0005886">
    <property type="term" value="C:plasma membrane"/>
    <property type="evidence" value="ECO:0007669"/>
    <property type="project" value="UniProtKB-SubCell"/>
</dbReference>
<evidence type="ECO:0000256" key="3">
    <source>
        <dbReference type="ARBA" id="ARBA00022692"/>
    </source>
</evidence>
<keyword evidence="5 6" id="KW-0472">Membrane</keyword>
<gene>
    <name evidence="8" type="ORF">H9K76_14475</name>
</gene>
<organism evidence="8 9">
    <name type="scientific">Diaphorobacter ruginosibacter</name>
    <dbReference type="NCBI Taxonomy" id="1715720"/>
    <lineage>
        <taxon>Bacteria</taxon>
        <taxon>Pseudomonadati</taxon>
        <taxon>Pseudomonadota</taxon>
        <taxon>Betaproteobacteria</taxon>
        <taxon>Burkholderiales</taxon>
        <taxon>Comamonadaceae</taxon>
        <taxon>Diaphorobacter</taxon>
    </lineage>
</organism>
<dbReference type="PANTHER" id="PTHR30294:SF47">
    <property type="entry name" value="INNER MEMBRANE TRANSPORT PERMEASE YHHJ"/>
    <property type="match status" value="1"/>
</dbReference>
<evidence type="ECO:0000259" key="7">
    <source>
        <dbReference type="Pfam" id="PF12698"/>
    </source>
</evidence>
<dbReference type="AlphaFoldDB" id="A0A7G9RJN5"/>
<feature type="transmembrane region" description="Helical" evidence="6">
    <location>
        <begin position="187"/>
        <end position="209"/>
    </location>
</feature>
<dbReference type="RefSeq" id="WP_187596083.1">
    <property type="nucleotide sequence ID" value="NZ_CP060714.1"/>
</dbReference>
<reference evidence="8 9" key="1">
    <citation type="submission" date="2020-08" db="EMBL/GenBank/DDBJ databases">
        <title>Genome sequence of Diaphorobacter ruginosibacter DSM 27467T.</title>
        <authorList>
            <person name="Hyun D.-W."/>
            <person name="Bae J.-W."/>
        </authorList>
    </citation>
    <scope>NUCLEOTIDE SEQUENCE [LARGE SCALE GENOMIC DNA]</scope>
    <source>
        <strain evidence="8 9">DSM 27467</strain>
    </source>
</reference>
<keyword evidence="9" id="KW-1185">Reference proteome</keyword>
<accession>A0A7G9RJN5</accession>
<evidence type="ECO:0000256" key="4">
    <source>
        <dbReference type="ARBA" id="ARBA00022989"/>
    </source>
</evidence>
<feature type="transmembrane region" description="Helical" evidence="6">
    <location>
        <begin position="375"/>
        <end position="396"/>
    </location>
</feature>
<dbReference type="PANTHER" id="PTHR30294">
    <property type="entry name" value="MEMBRANE COMPONENT OF ABC TRANSPORTER YHHJ-RELATED"/>
    <property type="match status" value="1"/>
</dbReference>
<comment type="subcellular location">
    <subcellularLocation>
        <location evidence="1">Cell membrane</location>
        <topology evidence="1">Multi-pass membrane protein</topology>
    </subcellularLocation>
</comment>
<feature type="transmembrane region" description="Helical" evidence="6">
    <location>
        <begin position="317"/>
        <end position="339"/>
    </location>
</feature>
<evidence type="ECO:0000256" key="5">
    <source>
        <dbReference type="ARBA" id="ARBA00023136"/>
    </source>
</evidence>
<dbReference type="KEGG" id="drg:H9K76_14475"/>
<proteinExistence type="predicted"/>
<keyword evidence="3 6" id="KW-0812">Transmembrane</keyword>
<name>A0A7G9RJN5_9BURK</name>
<dbReference type="EMBL" id="CP060714">
    <property type="protein sequence ID" value="QNN55810.1"/>
    <property type="molecule type" value="Genomic_DNA"/>
</dbReference>
<feature type="domain" description="ABC-2 type transporter transmembrane" evidence="7">
    <location>
        <begin position="23"/>
        <end position="215"/>
    </location>
</feature>
<evidence type="ECO:0000256" key="1">
    <source>
        <dbReference type="ARBA" id="ARBA00004651"/>
    </source>
</evidence>
<dbReference type="InterPro" id="IPR013525">
    <property type="entry name" value="ABC2_TM"/>
</dbReference>
<feature type="transmembrane region" description="Helical" evidence="6">
    <location>
        <begin position="288"/>
        <end position="310"/>
    </location>
</feature>
<feature type="transmembrane region" description="Helical" evidence="6">
    <location>
        <begin position="21"/>
        <end position="41"/>
    </location>
</feature>
<sequence>MTNPMLASMRRDGRLLRGRPWDLAMITWVPLLAVMLLAWMFSAGLPHRLPVAVWDQDHSSLSRQLVRMLEATPGLAVRAQVLNASEAQWELQSMASYAVVQIPPGFAQDVKRGRAADVVLMHNAQLSTHSSLIQRDVRQVVGTLSAGVEMQARAKRGDPRQALAVRMEPVRTSLVSLFNISTNYEQFLAAALIPALLHILGMTAGAWSVGRELRDHTLGEWMDEAANGPPNGQPDGKRHGRPAGAATVLGALAGKLALPWLSLTLCGLLALLWLTVGRGWVVAGSFSWVGLALAALVAVSLAMGALLAALTLSLRTALSGAGLLSAPAFAFSGVGFPLLGMPASARGWAVSMPYTHYARLQLEQFQMGAPIVQSLPTLCSLVLATLVLMLLATAGVMRGLRRPDKWGGR</sequence>
<evidence type="ECO:0000313" key="8">
    <source>
        <dbReference type="EMBL" id="QNN55810.1"/>
    </source>
</evidence>